<reference evidence="1 2" key="1">
    <citation type="submission" date="2023-03" db="EMBL/GenBank/DDBJ databases">
        <title>High-quality genome of Scylla paramamosain provides insights in environmental adaptation.</title>
        <authorList>
            <person name="Zhang L."/>
        </authorList>
    </citation>
    <scope>NUCLEOTIDE SEQUENCE [LARGE SCALE GENOMIC DNA]</scope>
    <source>
        <strain evidence="1">LZ_2023a</strain>
        <tissue evidence="1">Muscle</tissue>
    </source>
</reference>
<organism evidence="1 2">
    <name type="scientific">Scylla paramamosain</name>
    <name type="common">Mud crab</name>
    <dbReference type="NCBI Taxonomy" id="85552"/>
    <lineage>
        <taxon>Eukaryota</taxon>
        <taxon>Metazoa</taxon>
        <taxon>Ecdysozoa</taxon>
        <taxon>Arthropoda</taxon>
        <taxon>Crustacea</taxon>
        <taxon>Multicrustacea</taxon>
        <taxon>Malacostraca</taxon>
        <taxon>Eumalacostraca</taxon>
        <taxon>Eucarida</taxon>
        <taxon>Decapoda</taxon>
        <taxon>Pleocyemata</taxon>
        <taxon>Brachyura</taxon>
        <taxon>Eubrachyura</taxon>
        <taxon>Portunoidea</taxon>
        <taxon>Portunidae</taxon>
        <taxon>Portuninae</taxon>
        <taxon>Scylla</taxon>
    </lineage>
</organism>
<dbReference type="AlphaFoldDB" id="A0AAW0U6S2"/>
<dbReference type="SUPFAM" id="SSF53850">
    <property type="entry name" value="Periplasmic binding protein-like II"/>
    <property type="match status" value="1"/>
</dbReference>
<proteinExistence type="predicted"/>
<name>A0AAW0U6S2_SCYPA</name>
<evidence type="ECO:0000313" key="1">
    <source>
        <dbReference type="EMBL" id="KAK8395789.1"/>
    </source>
</evidence>
<gene>
    <name evidence="1" type="ORF">O3P69_005711</name>
</gene>
<keyword evidence="2" id="KW-1185">Reference proteome</keyword>
<accession>A0AAW0U6S2</accession>
<comment type="caution">
    <text evidence="1">The sequence shown here is derived from an EMBL/GenBank/DDBJ whole genome shotgun (WGS) entry which is preliminary data.</text>
</comment>
<dbReference type="EMBL" id="JARAKH010000017">
    <property type="protein sequence ID" value="KAK8395789.1"/>
    <property type="molecule type" value="Genomic_DNA"/>
</dbReference>
<evidence type="ECO:0000313" key="2">
    <source>
        <dbReference type="Proteomes" id="UP001487740"/>
    </source>
</evidence>
<dbReference type="Gene3D" id="3.40.190.10">
    <property type="entry name" value="Periplasmic binding protein-like II"/>
    <property type="match status" value="1"/>
</dbReference>
<protein>
    <submittedName>
        <fullName evidence="1">Uncharacterized protein</fullName>
    </submittedName>
</protein>
<sequence length="77" mass="8566">MLLLDQKKVDLVALNPNEIFIGGRYHSLVPLMKESMLIHTGTMKVLDCNNHIKSTSEFFSGGCAVNILTNKYNPLGM</sequence>
<dbReference type="Proteomes" id="UP001487740">
    <property type="component" value="Unassembled WGS sequence"/>
</dbReference>